<dbReference type="AlphaFoldDB" id="A0A948TEW8"/>
<evidence type="ECO:0000313" key="10">
    <source>
        <dbReference type="Proteomes" id="UP000733611"/>
    </source>
</evidence>
<evidence type="ECO:0000256" key="6">
    <source>
        <dbReference type="RuleBase" id="RU003915"/>
    </source>
</evidence>
<dbReference type="Pfam" id="PF01346">
    <property type="entry name" value="FKBP_N"/>
    <property type="match status" value="1"/>
</dbReference>
<protein>
    <recommendedName>
        <fullName evidence="6">Peptidyl-prolyl cis-trans isomerase</fullName>
        <ecNumber evidence="6">5.2.1.8</ecNumber>
    </recommendedName>
</protein>
<evidence type="ECO:0000259" key="8">
    <source>
        <dbReference type="PROSITE" id="PS50059"/>
    </source>
</evidence>
<dbReference type="EMBL" id="JAHLFE010000054">
    <property type="protein sequence ID" value="MBU3843795.1"/>
    <property type="molecule type" value="Genomic_DNA"/>
</dbReference>
<reference evidence="9" key="1">
    <citation type="journal article" date="2021" name="PeerJ">
        <title>Extensive microbial diversity within the chicken gut microbiome revealed by metagenomics and culture.</title>
        <authorList>
            <person name="Gilroy R."/>
            <person name="Ravi A."/>
            <person name="Getino M."/>
            <person name="Pursley I."/>
            <person name="Horton D.L."/>
            <person name="Alikhan N.F."/>
            <person name="Baker D."/>
            <person name="Gharbi K."/>
            <person name="Hall N."/>
            <person name="Watson M."/>
            <person name="Adriaenssens E.M."/>
            <person name="Foster-Nyarko E."/>
            <person name="Jarju S."/>
            <person name="Secka A."/>
            <person name="Antonio M."/>
            <person name="Oren A."/>
            <person name="Chaudhuri R.R."/>
            <person name="La Ragione R."/>
            <person name="Hildebrand F."/>
            <person name="Pallen M.J."/>
        </authorList>
    </citation>
    <scope>NUCLEOTIDE SEQUENCE</scope>
    <source>
        <strain evidence="9">378</strain>
    </source>
</reference>
<dbReference type="PROSITE" id="PS51257">
    <property type="entry name" value="PROKAR_LIPOPROTEIN"/>
    <property type="match status" value="1"/>
</dbReference>
<reference evidence="9" key="2">
    <citation type="submission" date="2021-04" db="EMBL/GenBank/DDBJ databases">
        <authorList>
            <person name="Gilroy R."/>
        </authorList>
    </citation>
    <scope>NUCLEOTIDE SEQUENCE</scope>
    <source>
        <strain evidence="9">378</strain>
    </source>
</reference>
<evidence type="ECO:0000313" key="9">
    <source>
        <dbReference type="EMBL" id="MBU3843795.1"/>
    </source>
</evidence>
<dbReference type="Gene3D" id="3.10.50.40">
    <property type="match status" value="1"/>
</dbReference>
<dbReference type="InterPro" id="IPR001179">
    <property type="entry name" value="PPIase_FKBP_dom"/>
</dbReference>
<evidence type="ECO:0000256" key="1">
    <source>
        <dbReference type="ARBA" id="ARBA00000971"/>
    </source>
</evidence>
<dbReference type="PANTHER" id="PTHR43811">
    <property type="entry name" value="FKBP-TYPE PEPTIDYL-PROLYL CIS-TRANS ISOMERASE FKPA"/>
    <property type="match status" value="1"/>
</dbReference>
<keyword evidence="4 5" id="KW-0413">Isomerase</keyword>
<comment type="catalytic activity">
    <reaction evidence="1 5 6">
        <text>[protein]-peptidylproline (omega=180) = [protein]-peptidylproline (omega=0)</text>
        <dbReference type="Rhea" id="RHEA:16237"/>
        <dbReference type="Rhea" id="RHEA-COMP:10747"/>
        <dbReference type="Rhea" id="RHEA-COMP:10748"/>
        <dbReference type="ChEBI" id="CHEBI:83833"/>
        <dbReference type="ChEBI" id="CHEBI:83834"/>
        <dbReference type="EC" id="5.2.1.8"/>
    </reaction>
</comment>
<evidence type="ECO:0000256" key="2">
    <source>
        <dbReference type="ARBA" id="ARBA00006577"/>
    </source>
</evidence>
<comment type="similarity">
    <text evidence="2 6">Belongs to the FKBP-type PPIase family.</text>
</comment>
<organism evidence="9 10">
    <name type="scientific">Candidatus Anaerobiospirillum pullicola</name>
    <dbReference type="NCBI Taxonomy" id="2838451"/>
    <lineage>
        <taxon>Bacteria</taxon>
        <taxon>Pseudomonadati</taxon>
        <taxon>Pseudomonadota</taxon>
        <taxon>Gammaproteobacteria</taxon>
        <taxon>Aeromonadales</taxon>
        <taxon>Succinivibrionaceae</taxon>
        <taxon>Anaerobiospirillum</taxon>
    </lineage>
</organism>
<dbReference type="SUPFAM" id="SSF54534">
    <property type="entry name" value="FKBP-like"/>
    <property type="match status" value="1"/>
</dbReference>
<dbReference type="Pfam" id="PF00254">
    <property type="entry name" value="FKBP_C"/>
    <property type="match status" value="1"/>
</dbReference>
<keyword evidence="3 5" id="KW-0697">Rotamase</keyword>
<dbReference type="InterPro" id="IPR036944">
    <property type="entry name" value="PPIase_FKBP_N_sf"/>
</dbReference>
<dbReference type="GO" id="GO:0006457">
    <property type="term" value="P:protein folding"/>
    <property type="evidence" value="ECO:0007669"/>
    <property type="project" value="InterPro"/>
</dbReference>
<evidence type="ECO:0000256" key="3">
    <source>
        <dbReference type="ARBA" id="ARBA00023110"/>
    </source>
</evidence>
<feature type="chain" id="PRO_5037507830" description="Peptidyl-prolyl cis-trans isomerase" evidence="7">
    <location>
        <begin position="22"/>
        <end position="295"/>
    </location>
</feature>
<accession>A0A948TEW8</accession>
<gene>
    <name evidence="9" type="ORF">H9847_02830</name>
</gene>
<evidence type="ECO:0000256" key="5">
    <source>
        <dbReference type="PROSITE-ProRule" id="PRU00277"/>
    </source>
</evidence>
<feature type="signal peptide" evidence="7">
    <location>
        <begin position="1"/>
        <end position="21"/>
    </location>
</feature>
<dbReference type="EC" id="5.2.1.8" evidence="6"/>
<dbReference type="Proteomes" id="UP000733611">
    <property type="component" value="Unassembled WGS sequence"/>
</dbReference>
<comment type="caution">
    <text evidence="9">The sequence shown here is derived from an EMBL/GenBank/DDBJ whole genome shotgun (WGS) entry which is preliminary data.</text>
</comment>
<dbReference type="Gene3D" id="1.10.287.460">
    <property type="entry name" value="Peptidyl-prolyl cis-trans isomerase, FKBP-type, N-terminal domain"/>
    <property type="match status" value="1"/>
</dbReference>
<evidence type="ECO:0000256" key="4">
    <source>
        <dbReference type="ARBA" id="ARBA00023235"/>
    </source>
</evidence>
<dbReference type="PANTHER" id="PTHR43811:SF19">
    <property type="entry name" value="39 KDA FK506-BINDING NUCLEAR PROTEIN"/>
    <property type="match status" value="1"/>
</dbReference>
<dbReference type="GO" id="GO:0003755">
    <property type="term" value="F:peptidyl-prolyl cis-trans isomerase activity"/>
    <property type="evidence" value="ECO:0007669"/>
    <property type="project" value="UniProtKB-UniRule"/>
</dbReference>
<keyword evidence="7" id="KW-0732">Signal</keyword>
<dbReference type="InterPro" id="IPR000774">
    <property type="entry name" value="PPIase_FKBP_N"/>
</dbReference>
<feature type="domain" description="PPIase FKBP-type" evidence="8">
    <location>
        <begin position="185"/>
        <end position="268"/>
    </location>
</feature>
<dbReference type="PROSITE" id="PS50059">
    <property type="entry name" value="FKBP_PPIASE"/>
    <property type="match status" value="1"/>
</dbReference>
<proteinExistence type="inferred from homology"/>
<evidence type="ECO:0000256" key="7">
    <source>
        <dbReference type="SAM" id="SignalP"/>
    </source>
</evidence>
<name>A0A948TEW8_9GAMM</name>
<sequence>MKKTYLALSLAAATLFVTACGDDTKATAADSSTAAASTTTAAPASNTSEAVAGANAATISAQSPFEDKVSYSVGASVGTYIAAMQREQSEFIGTLDNDLVIKGFIDALGSNTSLNEEEITQTLMALDEKVRTAIEEKQKAAAQKNLDDGKKFLEENATKDGVKVTDSGLQYQIIEEGTGKTPTPNDVVRVKYKGTTIDGQVFDEQTDPIAFPLSSIIPGWTEGLQLMKEGGKAKLFIPADLAYGELGAGDLIKPNSTLVFDIELVEVLPPVDDAKQAPAATDAAAGADANADAAK</sequence>
<dbReference type="InterPro" id="IPR046357">
    <property type="entry name" value="PPIase_dom_sf"/>
</dbReference>